<dbReference type="GeneID" id="96006742"/>
<feature type="compositionally biased region" description="Polar residues" evidence="1">
    <location>
        <begin position="658"/>
        <end position="676"/>
    </location>
</feature>
<name>A0AB34KMY3_9PEZI</name>
<organism evidence="2 3">
    <name type="scientific">Cladosporium halotolerans</name>
    <dbReference type="NCBI Taxonomy" id="1052096"/>
    <lineage>
        <taxon>Eukaryota</taxon>
        <taxon>Fungi</taxon>
        <taxon>Dikarya</taxon>
        <taxon>Ascomycota</taxon>
        <taxon>Pezizomycotina</taxon>
        <taxon>Dothideomycetes</taxon>
        <taxon>Dothideomycetidae</taxon>
        <taxon>Cladosporiales</taxon>
        <taxon>Cladosporiaceae</taxon>
        <taxon>Cladosporium</taxon>
    </lineage>
</organism>
<evidence type="ECO:0000256" key="1">
    <source>
        <dbReference type="SAM" id="MobiDB-lite"/>
    </source>
</evidence>
<protein>
    <submittedName>
        <fullName evidence="2">Uncharacterized protein</fullName>
    </submittedName>
</protein>
<evidence type="ECO:0000313" key="3">
    <source>
        <dbReference type="Proteomes" id="UP000803884"/>
    </source>
</evidence>
<gene>
    <name evidence="2" type="ORF">WHR41_05299</name>
</gene>
<sequence length="831" mass="92872">MSSYTYEAHEEEPSKPCKCCRLASGLDLPVPKSLENEQIRPLAQAFSHSIFADWTRLNAILKRFEALIQKRWLKKSAKQRRETLLAVQPCIPLVHRPDFEGFRNFNNRRLGRERICSSHAHLTPYINLEDLMQGHNLLLFLNSRGRNLPVLFASTEADKAHLGYGWITQPERDGYAMAFYGKQTPKQYGSVTKVAFLPRRIGAVQSYTPIYGLLILEIQQSIYGFLLKCAQAVLHDLNPADYKLAPHKQEPPPPKDSTGSWASISKHTIEAYYRTPHETSLDRMKLLVDSGRLSAEDHVSLLREDPGYFLENLKDWHEYFGLPTTSKVTIEAWQSAAADMVANSLDCLYTWTWIADTFAGMRPLSVQIAAANRNTLRLNPGDEFVWAVLSSAVGIAFNLPMGNLRISLPRSSGLRGALHPAHDPATCWTKSKCAFGCESEWNGRFTTSPAQLRVFHIFRMLANVDDAGLALHGIRPIVQEAHYLLEHDAEASQLLDSCLLTNFFDIAVLADLEHCISSFHPYSKAWVAAGLEDDPYVRAELNLDYITKSEVLVHAACHGGRAVTSLGNPLDSRFSYPVDKRRTAETVKQMQRAESALKDFWAELTVRMDKYGIKLENMLRCHLSKDPLDVHATSDWAEIEERAGPPKTPLRSPHAANLTENLPPTPTSTTTDNLKTSLPHFSKPKPKTRGPPQHPSPASCSPPPSPKTPEPEAQAPRPKILLPHRHHKTLSALLPSASTRPHAPREIAWDDLLQALNALGLAPEELYGSVWVFRPKGEAEGAGGLVLTRSIQIHEPKEVRRGGKVPARICRRLGGRLRRVFGWEAGGFGCV</sequence>
<evidence type="ECO:0000313" key="2">
    <source>
        <dbReference type="EMBL" id="KAL1586404.1"/>
    </source>
</evidence>
<dbReference type="Proteomes" id="UP000803884">
    <property type="component" value="Unassembled WGS sequence"/>
</dbReference>
<dbReference type="RefSeq" id="XP_069229509.1">
    <property type="nucleotide sequence ID" value="XM_069373904.1"/>
</dbReference>
<feature type="compositionally biased region" description="Pro residues" evidence="1">
    <location>
        <begin position="692"/>
        <end position="708"/>
    </location>
</feature>
<proteinExistence type="predicted"/>
<feature type="region of interest" description="Disordered" evidence="1">
    <location>
        <begin position="641"/>
        <end position="715"/>
    </location>
</feature>
<dbReference type="EMBL" id="JAAQHG020000014">
    <property type="protein sequence ID" value="KAL1586404.1"/>
    <property type="molecule type" value="Genomic_DNA"/>
</dbReference>
<keyword evidence="3" id="KW-1185">Reference proteome</keyword>
<dbReference type="AlphaFoldDB" id="A0AB34KMY3"/>
<dbReference type="PANTHER" id="PTHR40788:SF2">
    <property type="entry name" value="CLR5 DOMAIN-CONTAINING PROTEIN"/>
    <property type="match status" value="1"/>
</dbReference>
<accession>A0AB34KMY3</accession>
<comment type="caution">
    <text evidence="2">The sequence shown here is derived from an EMBL/GenBank/DDBJ whole genome shotgun (WGS) entry which is preliminary data.</text>
</comment>
<dbReference type="PANTHER" id="PTHR40788">
    <property type="entry name" value="CLR5 DOMAIN-CONTAINING PROTEIN-RELATED"/>
    <property type="match status" value="1"/>
</dbReference>
<reference evidence="2 3" key="1">
    <citation type="journal article" date="2020" name="Microbiol. Resour. Announc.">
        <title>Draft Genome Sequence of a Cladosporium Species Isolated from the Mesophotic Ascidian Didemnum maculosum.</title>
        <authorList>
            <person name="Gioti A."/>
            <person name="Siaperas R."/>
            <person name="Nikolaivits E."/>
            <person name="Le Goff G."/>
            <person name="Ouazzani J."/>
            <person name="Kotoulas G."/>
            <person name="Topakas E."/>
        </authorList>
    </citation>
    <scope>NUCLEOTIDE SEQUENCE [LARGE SCALE GENOMIC DNA]</scope>
    <source>
        <strain evidence="2 3">TM138-S3</strain>
    </source>
</reference>